<dbReference type="InterPro" id="IPR055259">
    <property type="entry name" value="YkvP/CgeB_Glyco_trans-like"/>
</dbReference>
<feature type="domain" description="Spore protein YkvP/CgeB glycosyl transferase-like" evidence="1">
    <location>
        <begin position="221"/>
        <end position="349"/>
    </location>
</feature>
<gene>
    <name evidence="2" type="ORF">LPB137_09855</name>
</gene>
<evidence type="ECO:0000313" key="3">
    <source>
        <dbReference type="Proteomes" id="UP000186074"/>
    </source>
</evidence>
<accession>A0A1P8KNK8</accession>
<dbReference type="Pfam" id="PF13524">
    <property type="entry name" value="Glyco_trans_1_2"/>
    <property type="match status" value="1"/>
</dbReference>
<proteinExistence type="predicted"/>
<reference evidence="2 3" key="1">
    <citation type="submission" date="2017-01" db="EMBL/GenBank/DDBJ databases">
        <title>Genome sequencing of Arcobacter sp. LPB0137.</title>
        <authorList>
            <person name="Lee G.-W."/>
            <person name="Yi H."/>
        </authorList>
    </citation>
    <scope>NUCLEOTIDE SEQUENCE [LARGE SCALE GENOMIC DNA]</scope>
    <source>
        <strain evidence="2 3">LPB0137</strain>
    </source>
</reference>
<organism evidence="2 3">
    <name type="scientific">Poseidonibacter parvus</name>
    <dbReference type="NCBI Taxonomy" id="1850254"/>
    <lineage>
        <taxon>Bacteria</taxon>
        <taxon>Pseudomonadati</taxon>
        <taxon>Campylobacterota</taxon>
        <taxon>Epsilonproteobacteria</taxon>
        <taxon>Campylobacterales</taxon>
        <taxon>Arcobacteraceae</taxon>
        <taxon>Poseidonibacter</taxon>
    </lineage>
</organism>
<protein>
    <recommendedName>
        <fullName evidence="1">Spore protein YkvP/CgeB glycosyl transferase-like domain-containing protein</fullName>
    </recommendedName>
</protein>
<evidence type="ECO:0000313" key="2">
    <source>
        <dbReference type="EMBL" id="APW66137.1"/>
    </source>
</evidence>
<dbReference type="KEGG" id="alp:LPB137_09855"/>
<keyword evidence="3" id="KW-1185">Reference proteome</keyword>
<evidence type="ECO:0000259" key="1">
    <source>
        <dbReference type="Pfam" id="PF13524"/>
    </source>
</evidence>
<dbReference type="EMBL" id="CP019070">
    <property type="protein sequence ID" value="APW66137.1"/>
    <property type="molecule type" value="Genomic_DNA"/>
</dbReference>
<name>A0A1P8KNK8_9BACT</name>
<dbReference type="AlphaFoldDB" id="A0A1P8KNK8"/>
<sequence>MIKKIKYNLENYIYSKKYGKSINIDDFKIKTNNFSGNKLNIIYLTYFDSTFGINNTLKPLEEIGRVFKFQFTENPHEKDWYNKKLDVNKKMINFVKNIINNNIIDIIVCYVSGYSISIESLEELKSFNIPIINESLDDERKFKSRRGKDGCYRGVKDICSFFDLSLTTSKSAIIKYLVEGGNPIYKDYAGNERIYRKLILKKEYDVCFVGASYGIRGKYISFLRENGISVYTKGSGWEEGFAEADEMIEIFNKAKIVLGFSTVGKNDDINILKGRDFEVPLIGSFYITGYHEELKEYFTIGKDIETYMSKEDLLAKVKYYLLNDEERESIARKGYEKCLNHYTAKKSYEKVFGHLGL</sequence>
<dbReference type="STRING" id="1850254.LPB137_09855"/>
<dbReference type="RefSeq" id="WP_076087557.1">
    <property type="nucleotide sequence ID" value="NZ_CP019070.1"/>
</dbReference>
<dbReference type="Proteomes" id="UP000186074">
    <property type="component" value="Chromosome"/>
</dbReference>